<name>A0A6J4JET1_9PROT</name>
<keyword evidence="2" id="KW-0732">Signal</keyword>
<dbReference type="InterPro" id="IPR029058">
    <property type="entry name" value="AB_hydrolase_fold"/>
</dbReference>
<dbReference type="Gene3D" id="3.40.50.1820">
    <property type="entry name" value="alpha/beta hydrolase"/>
    <property type="match status" value="1"/>
</dbReference>
<feature type="region of interest" description="Disordered" evidence="1">
    <location>
        <begin position="219"/>
        <end position="242"/>
    </location>
</feature>
<evidence type="ECO:0000256" key="1">
    <source>
        <dbReference type="SAM" id="MobiDB-lite"/>
    </source>
</evidence>
<gene>
    <name evidence="3" type="ORF">AVDCRST_MAG04-3480</name>
</gene>
<dbReference type="EMBL" id="CADCTL010000255">
    <property type="protein sequence ID" value="CAA9277251.1"/>
    <property type="molecule type" value="Genomic_DNA"/>
</dbReference>
<dbReference type="SUPFAM" id="SSF53474">
    <property type="entry name" value="alpha/beta-Hydrolases"/>
    <property type="match status" value="1"/>
</dbReference>
<reference evidence="3" key="1">
    <citation type="submission" date="2020-02" db="EMBL/GenBank/DDBJ databases">
        <authorList>
            <person name="Meier V. D."/>
        </authorList>
    </citation>
    <scope>NUCLEOTIDE SEQUENCE</scope>
    <source>
        <strain evidence="3">AVDCRST_MAG04</strain>
    </source>
</reference>
<evidence type="ECO:0008006" key="4">
    <source>
        <dbReference type="Google" id="ProtNLM"/>
    </source>
</evidence>
<protein>
    <recommendedName>
        <fullName evidence="4">Dienelactone hydrolase domain-containing protein</fullName>
    </recommendedName>
</protein>
<feature type="chain" id="PRO_5026793514" description="Dienelactone hydrolase domain-containing protein" evidence="2">
    <location>
        <begin position="29"/>
        <end position="257"/>
    </location>
</feature>
<organism evidence="3">
    <name type="scientific">uncultured Acetobacteraceae bacterium</name>
    <dbReference type="NCBI Taxonomy" id="169975"/>
    <lineage>
        <taxon>Bacteria</taxon>
        <taxon>Pseudomonadati</taxon>
        <taxon>Pseudomonadota</taxon>
        <taxon>Alphaproteobacteria</taxon>
        <taxon>Acetobacterales</taxon>
        <taxon>Acetobacteraceae</taxon>
        <taxon>environmental samples</taxon>
    </lineage>
</organism>
<sequence length="257" mass="26724">MRRFLPVRRAVAALLTAASVLSALPAPAVEAPPASGLLSWRPVGHGYAHITLPDSASPAVHEDHALPVVFVLPDEGWDARRVWPYLDHLSLFGVTVVELWPDDDGRFGLAEAQAAIASAAEEFGLDPSRVALLGFGKGGRLALALAGPDRPVAALYPVCDGALVPDPGARVMVLHPDEASEARACAALVAGRPGARSGRASAGAGHGWDAVIERNSGRILLPRPDGSNSGAGRLPAQPDRSATFRAARAVSDFLLSE</sequence>
<evidence type="ECO:0000256" key="2">
    <source>
        <dbReference type="SAM" id="SignalP"/>
    </source>
</evidence>
<feature type="signal peptide" evidence="2">
    <location>
        <begin position="1"/>
        <end position="28"/>
    </location>
</feature>
<accession>A0A6J4JET1</accession>
<evidence type="ECO:0000313" key="3">
    <source>
        <dbReference type="EMBL" id="CAA9277251.1"/>
    </source>
</evidence>
<dbReference type="AlphaFoldDB" id="A0A6J4JET1"/>
<proteinExistence type="predicted"/>